<protein>
    <submittedName>
        <fullName evidence="4">Glycosyl transferase, group 2 family protein</fullName>
        <ecNumber evidence="4">2.4.1.-</ecNumber>
    </submittedName>
</protein>
<dbReference type="PANTHER" id="PTHR48090:SF7">
    <property type="entry name" value="RFBJ PROTEIN"/>
    <property type="match status" value="1"/>
</dbReference>
<reference evidence="4 5" key="1">
    <citation type="submission" date="2018-11" db="EMBL/GenBank/DDBJ databases">
        <authorList>
            <consortium name="Pathogen Informatics"/>
        </authorList>
    </citation>
    <scope>NUCLEOTIDE SEQUENCE [LARGE SCALE GENOMIC DNA]</scope>
    <source>
        <strain evidence="4 5">NCTC11458</strain>
    </source>
</reference>
<comment type="caution">
    <text evidence="4">The sequence shown here is derived from an EMBL/GenBank/DDBJ whole genome shotgun (WGS) entry which is preliminary data.</text>
</comment>
<dbReference type="InterPro" id="IPR029044">
    <property type="entry name" value="Nucleotide-diphossugar_trans"/>
</dbReference>
<feature type="transmembrane region" description="Helical" evidence="1">
    <location>
        <begin position="271"/>
        <end position="297"/>
    </location>
</feature>
<keyword evidence="4" id="KW-0808">Transferase</keyword>
<feature type="domain" description="DUF2062" evidence="3">
    <location>
        <begin position="265"/>
        <end position="383"/>
    </location>
</feature>
<accession>A0A7Z8YEN4</accession>
<evidence type="ECO:0000259" key="2">
    <source>
        <dbReference type="Pfam" id="PF00535"/>
    </source>
</evidence>
<feature type="transmembrane region" description="Helical" evidence="1">
    <location>
        <begin position="318"/>
        <end position="339"/>
    </location>
</feature>
<keyword evidence="1" id="KW-1133">Transmembrane helix</keyword>
<dbReference type="InterPro" id="IPR001173">
    <property type="entry name" value="Glyco_trans_2-like"/>
</dbReference>
<proteinExistence type="predicted"/>
<evidence type="ECO:0000313" key="4">
    <source>
        <dbReference type="EMBL" id="VDG82480.1"/>
    </source>
</evidence>
<evidence type="ECO:0000313" key="5">
    <source>
        <dbReference type="Proteomes" id="UP000276733"/>
    </source>
</evidence>
<dbReference type="PANTHER" id="PTHR48090">
    <property type="entry name" value="UNDECAPRENYL-PHOSPHATE 4-DEOXY-4-FORMAMIDO-L-ARABINOSE TRANSFERASE-RELATED"/>
    <property type="match status" value="1"/>
</dbReference>
<gene>
    <name evidence="4" type="primary">pgaC_2</name>
    <name evidence="4" type="ORF">NCTC11458_01785</name>
</gene>
<dbReference type="AlphaFoldDB" id="A0A7Z8YEN4"/>
<feature type="transmembrane region" description="Helical" evidence="1">
    <location>
        <begin position="217"/>
        <end position="235"/>
    </location>
</feature>
<feature type="transmembrane region" description="Helical" evidence="1">
    <location>
        <begin position="351"/>
        <end position="377"/>
    </location>
</feature>
<dbReference type="GO" id="GO:0016757">
    <property type="term" value="F:glycosyltransferase activity"/>
    <property type="evidence" value="ECO:0007669"/>
    <property type="project" value="UniProtKB-KW"/>
</dbReference>
<dbReference type="InterPro" id="IPR018639">
    <property type="entry name" value="DUF2062"/>
</dbReference>
<organism evidence="4 5">
    <name type="scientific">Capnocytophaga ochracea</name>
    <dbReference type="NCBI Taxonomy" id="1018"/>
    <lineage>
        <taxon>Bacteria</taxon>
        <taxon>Pseudomonadati</taxon>
        <taxon>Bacteroidota</taxon>
        <taxon>Flavobacteriia</taxon>
        <taxon>Flavobacteriales</taxon>
        <taxon>Flavobacteriaceae</taxon>
        <taxon>Capnocytophaga</taxon>
    </lineage>
</organism>
<dbReference type="RefSeq" id="WP_258868787.1">
    <property type="nucleotide sequence ID" value="NZ_UYIQ01000001.1"/>
</dbReference>
<dbReference type="Gene3D" id="3.90.550.10">
    <property type="entry name" value="Spore Coat Polysaccharide Biosynthesis Protein SpsA, Chain A"/>
    <property type="match status" value="1"/>
</dbReference>
<dbReference type="EC" id="2.4.1.-" evidence="4"/>
<dbReference type="Pfam" id="PF00535">
    <property type="entry name" value="Glycos_transf_2"/>
    <property type="match status" value="1"/>
</dbReference>
<feature type="domain" description="Glycosyltransferase 2-like" evidence="2">
    <location>
        <begin position="11"/>
        <end position="123"/>
    </location>
</feature>
<dbReference type="Pfam" id="PF09835">
    <property type="entry name" value="DUF2062"/>
    <property type="match status" value="1"/>
</dbReference>
<dbReference type="SUPFAM" id="SSF53448">
    <property type="entry name" value="Nucleotide-diphospho-sugar transferases"/>
    <property type="match status" value="1"/>
</dbReference>
<dbReference type="Proteomes" id="UP000276733">
    <property type="component" value="Unassembled WGS sequence"/>
</dbReference>
<keyword evidence="4" id="KW-0328">Glycosyltransferase</keyword>
<keyword evidence="1" id="KW-0472">Membrane</keyword>
<name>A0A7Z8YEN4_CAPOC</name>
<keyword evidence="1" id="KW-0812">Transmembrane</keyword>
<dbReference type="InterPro" id="IPR050256">
    <property type="entry name" value="Glycosyltransferase_2"/>
</dbReference>
<dbReference type="EMBL" id="UYIQ01000001">
    <property type="protein sequence ID" value="VDG82480.1"/>
    <property type="molecule type" value="Genomic_DNA"/>
</dbReference>
<evidence type="ECO:0000259" key="3">
    <source>
        <dbReference type="Pfam" id="PF09835"/>
    </source>
</evidence>
<evidence type="ECO:0000256" key="1">
    <source>
        <dbReference type="SAM" id="Phobius"/>
    </source>
</evidence>
<dbReference type="CDD" id="cd04179">
    <property type="entry name" value="DPM_DPG-synthase_like"/>
    <property type="match status" value="1"/>
</dbReference>
<sequence>MKNIVEKNKICVLIPTYNNAKTLARVIDGVLRYTSHIIIVNDGATDATPDILARYPQLTIIHLPKNKGKGNALRIGFDKARSLGYDYAITIDSDGQHYPEDIPVFIATIEAESETTLLVGSRNMTQDGVPKKSSFGHKFSNFWFHLETGVNLPDTQSGYRLYPLQYIPKKYYTEKFEFEIEILVRSSWNGVQLKNVPIQVLYDPEERVSHFRPFRDFMRISLLNSVLVLIALFYIKPRNFFRDAKKKSLKRFIKEDILESDSSDSVKAGSVALGVFFGIAPFWGFQTILTITLAVFFNLNKTLAFICSNVSIPPMIPVLIFTSLKIGTFFVGGTILPQGDLTTMEYIKNNLLQYLVGSFTLAITASFVLGMLTYGLLKIKSKKLRLLDFPF</sequence>